<feature type="non-terminal residue" evidence="1">
    <location>
        <position position="1"/>
    </location>
</feature>
<feature type="non-terminal residue" evidence="1">
    <location>
        <position position="425"/>
    </location>
</feature>
<reference evidence="1" key="1">
    <citation type="submission" date="2015-07" db="EMBL/GenBank/DDBJ databases">
        <title>Adaptation to a free-living lifestyle via gene acquisitions in the diplomonad Trepomonas sp. PC1.</title>
        <authorList>
            <person name="Xu F."/>
            <person name="Jerlstrom-Hultqvist J."/>
            <person name="Kolisko M."/>
            <person name="Simpson A.G.B."/>
            <person name="Roger A.J."/>
            <person name="Svard S.G."/>
            <person name="Andersson J.O."/>
        </authorList>
    </citation>
    <scope>NUCLEOTIDE SEQUENCE</scope>
    <source>
        <strain evidence="1">PC1</strain>
    </source>
</reference>
<proteinExistence type="predicted"/>
<evidence type="ECO:0000313" key="1">
    <source>
        <dbReference type="EMBL" id="JAP94204.1"/>
    </source>
</evidence>
<dbReference type="PANTHER" id="PTHR37028:SF4">
    <property type="entry name" value="ALMS MOTIF DOMAIN-CONTAINING PROTEIN"/>
    <property type="match status" value="1"/>
</dbReference>
<dbReference type="EMBL" id="GDID01002402">
    <property type="protein sequence ID" value="JAP94204.1"/>
    <property type="molecule type" value="Transcribed_RNA"/>
</dbReference>
<protein>
    <submittedName>
        <fullName evidence="1">Uncharacterized protein</fullName>
    </submittedName>
</protein>
<organism evidence="1">
    <name type="scientific">Trepomonas sp. PC1</name>
    <dbReference type="NCBI Taxonomy" id="1076344"/>
    <lineage>
        <taxon>Eukaryota</taxon>
        <taxon>Metamonada</taxon>
        <taxon>Diplomonadida</taxon>
        <taxon>Hexamitidae</taxon>
        <taxon>Hexamitinae</taxon>
        <taxon>Trepomonas</taxon>
    </lineage>
</organism>
<accession>A0A146KE76</accession>
<name>A0A146KE76_9EUKA</name>
<sequence>SIPIQKQKQQRTQSKQSIYERQLAKNEMIQKKIDILRTQEQERQLQQEMRETTFKPKVNSSHIQIPFEQRQTIYQQKHQEKLQILQEQELLKQENFPFHPEINPTSRYIAKCREQQPIPKLSYVQEPVYPFKPEIDDFAKQIQHTEPVHERLYKQKPQDSQNPAQQPSLEQSFKALKTTQKLHTEKMSNYYNYYKQKLIQDQIEDFKPKIDESQRIRTEQLLQRRNKRLIETQMTKQKARNEHKESFVPKISEISAQMCVGKPHFMERYQQLEKERLQKHEQLKRLNELEQLKQCTFKPKINLVGEIDTEEFSSKQNQHLEKKLQMQAELDLKRKQIEENEVQYCREHCGKFKAKQVPDFGLEVFGMSRNDKAKVAELLEMQDEETTKGLRKIGGGDLVVGVGVVESVDKFVKRIKEAREEKKGL</sequence>
<gene>
    <name evidence="1" type="ORF">TPC1_13237</name>
</gene>
<dbReference type="AlphaFoldDB" id="A0A146KE76"/>
<dbReference type="PANTHER" id="PTHR37028">
    <property type="entry name" value="UNNAMED PRODUCT-RELATED"/>
    <property type="match status" value="1"/>
</dbReference>